<dbReference type="AlphaFoldDB" id="A0A4U0XHP5"/>
<proteinExistence type="inferred from homology"/>
<comment type="subcellular location">
    <subcellularLocation>
        <location evidence="1 12">Endoplasmic reticulum membrane</location>
        <topology evidence="1 12">Multi-pass membrane protein</topology>
    </subcellularLocation>
</comment>
<gene>
    <name evidence="14" type="ORF">B0A55_06578</name>
</gene>
<dbReference type="PANTHER" id="PTHR12468:SF2">
    <property type="entry name" value="GPI MANNOSYLTRANSFERASE 2"/>
    <property type="match status" value="1"/>
</dbReference>
<comment type="function">
    <text evidence="12">Mannosyltransferase involved in glycosylphosphatidylinositol-anchor biosynthesis.</text>
</comment>
<evidence type="ECO:0000256" key="3">
    <source>
        <dbReference type="ARBA" id="ARBA00008698"/>
    </source>
</evidence>
<comment type="pathway">
    <text evidence="2 12">Glycolipid biosynthesis; glycosylphosphatidylinositol-anchor biosynthesis.</text>
</comment>
<accession>A0A4U0XHP5</accession>
<feature type="compositionally biased region" description="Basic and acidic residues" evidence="13">
    <location>
        <begin position="475"/>
        <end position="487"/>
    </location>
</feature>
<feature type="transmembrane region" description="Helical" evidence="12">
    <location>
        <begin position="140"/>
        <end position="164"/>
    </location>
</feature>
<dbReference type="Proteomes" id="UP000309340">
    <property type="component" value="Unassembled WGS sequence"/>
</dbReference>
<feature type="transmembrane region" description="Helical" evidence="12">
    <location>
        <begin position="282"/>
        <end position="301"/>
    </location>
</feature>
<evidence type="ECO:0000256" key="5">
    <source>
        <dbReference type="ARBA" id="ARBA00022502"/>
    </source>
</evidence>
<feature type="region of interest" description="Disordered" evidence="13">
    <location>
        <begin position="463"/>
        <end position="487"/>
    </location>
</feature>
<evidence type="ECO:0000256" key="7">
    <source>
        <dbReference type="ARBA" id="ARBA00022679"/>
    </source>
</evidence>
<dbReference type="GO" id="GO:0005789">
    <property type="term" value="C:endoplasmic reticulum membrane"/>
    <property type="evidence" value="ECO:0007669"/>
    <property type="project" value="UniProtKB-SubCell"/>
</dbReference>
<dbReference type="EMBL" id="NAJQ01000236">
    <property type="protein sequence ID" value="TKA74175.1"/>
    <property type="molecule type" value="Genomic_DNA"/>
</dbReference>
<keyword evidence="11 12" id="KW-0472">Membrane</keyword>
<feature type="transmembrane region" description="Helical" evidence="12">
    <location>
        <begin position="200"/>
        <end position="216"/>
    </location>
</feature>
<dbReference type="GO" id="GO:0006506">
    <property type="term" value="P:GPI anchor biosynthetic process"/>
    <property type="evidence" value="ECO:0007669"/>
    <property type="project" value="UniProtKB-UniPathway"/>
</dbReference>
<evidence type="ECO:0000256" key="1">
    <source>
        <dbReference type="ARBA" id="ARBA00004477"/>
    </source>
</evidence>
<keyword evidence="8 12" id="KW-0812">Transmembrane</keyword>
<evidence type="ECO:0000313" key="15">
    <source>
        <dbReference type="Proteomes" id="UP000309340"/>
    </source>
</evidence>
<evidence type="ECO:0000256" key="13">
    <source>
        <dbReference type="SAM" id="MobiDB-lite"/>
    </source>
</evidence>
<keyword evidence="10 12" id="KW-1133">Transmembrane helix</keyword>
<evidence type="ECO:0000256" key="4">
    <source>
        <dbReference type="ARBA" id="ARBA00013795"/>
    </source>
</evidence>
<dbReference type="UniPathway" id="UPA00196"/>
<evidence type="ECO:0000256" key="9">
    <source>
        <dbReference type="ARBA" id="ARBA00022824"/>
    </source>
</evidence>
<evidence type="ECO:0000256" key="12">
    <source>
        <dbReference type="RuleBase" id="RU363112"/>
    </source>
</evidence>
<evidence type="ECO:0000256" key="8">
    <source>
        <dbReference type="ARBA" id="ARBA00022692"/>
    </source>
</evidence>
<dbReference type="GO" id="GO:0031501">
    <property type="term" value="C:mannosyltransferase complex"/>
    <property type="evidence" value="ECO:0007669"/>
    <property type="project" value="TreeGrafter"/>
</dbReference>
<evidence type="ECO:0000313" key="14">
    <source>
        <dbReference type="EMBL" id="TKA74175.1"/>
    </source>
</evidence>
<dbReference type="GO" id="GO:0004376">
    <property type="term" value="F:GPI mannosyltransferase activity"/>
    <property type="evidence" value="ECO:0007669"/>
    <property type="project" value="InterPro"/>
</dbReference>
<evidence type="ECO:0000256" key="2">
    <source>
        <dbReference type="ARBA" id="ARBA00004687"/>
    </source>
</evidence>
<protein>
    <recommendedName>
        <fullName evidence="4 12">GPI mannosyltransferase 2</fullName>
        <ecNumber evidence="12">2.4.1.-</ecNumber>
    </recommendedName>
</protein>
<keyword evidence="6 12" id="KW-0328">Glycosyltransferase</keyword>
<feature type="transmembrane region" description="Helical" evidence="12">
    <location>
        <begin position="351"/>
        <end position="371"/>
    </location>
</feature>
<dbReference type="OrthoDB" id="10252502at2759"/>
<keyword evidence="15" id="KW-1185">Reference proteome</keyword>
<name>A0A4U0XHP5_9PEZI</name>
<feature type="transmembrane region" description="Helical" evidence="12">
    <location>
        <begin position="176"/>
        <end position="194"/>
    </location>
</feature>
<dbReference type="GO" id="GO:0000009">
    <property type="term" value="F:alpha-1,6-mannosyltransferase activity"/>
    <property type="evidence" value="ECO:0007669"/>
    <property type="project" value="InterPro"/>
</dbReference>
<dbReference type="EC" id="2.4.1.-" evidence="12"/>
<dbReference type="InterPro" id="IPR007315">
    <property type="entry name" value="PIG-V/Gpi18"/>
</dbReference>
<dbReference type="PANTHER" id="PTHR12468">
    <property type="entry name" value="GPI MANNOSYLTRANSFERASE 2"/>
    <property type="match status" value="1"/>
</dbReference>
<dbReference type="STRING" id="329884.A0A4U0XHP5"/>
<reference evidence="14 15" key="1">
    <citation type="submission" date="2017-03" db="EMBL/GenBank/DDBJ databases">
        <title>Genomes of endolithic fungi from Antarctica.</title>
        <authorList>
            <person name="Coleine C."/>
            <person name="Masonjones S."/>
            <person name="Stajich J.E."/>
        </authorList>
    </citation>
    <scope>NUCLEOTIDE SEQUENCE [LARGE SCALE GENOMIC DNA]</scope>
    <source>
        <strain evidence="14 15">CCFEE 5184</strain>
    </source>
</reference>
<evidence type="ECO:0000256" key="6">
    <source>
        <dbReference type="ARBA" id="ARBA00022676"/>
    </source>
</evidence>
<comment type="caution">
    <text evidence="14">The sequence shown here is derived from an EMBL/GenBank/DDBJ whole genome shotgun (WGS) entry which is preliminary data.</text>
</comment>
<sequence length="527" mass="57755">MDIISTYLTTSRISQPASLRGKAVRHLELTSIRRLIPIFAAWKALLLLIAVASPGPGYDTSTQVLFDRQRGEYDSWFAHGLEHILLRLTRWDGIYFASGSAHGQVYEQEWAFSWLLSKVTSTVARVLLSPLPLSPISKHALAGVLISHFSHLLAVLVLYNLVYFITPSTDLRKRQLAFTTACLHIISPAGIFLSAPSGEAAFTFFNFLGLLCYAHAIQNRFATFADAFQLDACWTLGAGICFGLATMMRSNGLLSGMIFAWDVLTMLPRLQSILRTRDGEHVTRFLATLAAGALVAVGSAAPQVLAYMEYCTSGNTRPWCTALPPSIYSFVQSHYWNVGFLHYWTLSNAPLFALALPVGWLMVTSALPCLLQTEDLNRAIAGPKEVDARSQPYPPPPQTSTKEEKVFMHCLPRFALPQLVLVGLTATSFHVQIINRISSGYPVWYLILAVQICVTGGWQEAEGGSEGRMGQRGSDPVKEVQSRGGGEEKTVSGLLGVKGLKPEWAVRGMVVYAVVQAGLYASFLPPA</sequence>
<comment type="similarity">
    <text evidence="3 12">Belongs to the PIGV family.</text>
</comment>
<organism evidence="14 15">
    <name type="scientific">Friedmanniomyces simplex</name>
    <dbReference type="NCBI Taxonomy" id="329884"/>
    <lineage>
        <taxon>Eukaryota</taxon>
        <taxon>Fungi</taxon>
        <taxon>Dikarya</taxon>
        <taxon>Ascomycota</taxon>
        <taxon>Pezizomycotina</taxon>
        <taxon>Dothideomycetes</taxon>
        <taxon>Dothideomycetidae</taxon>
        <taxon>Mycosphaerellales</taxon>
        <taxon>Teratosphaeriaceae</taxon>
        <taxon>Friedmanniomyces</taxon>
    </lineage>
</organism>
<feature type="transmembrane region" description="Helical" evidence="12">
    <location>
        <begin position="35"/>
        <end position="53"/>
    </location>
</feature>
<keyword evidence="7 12" id="KW-0808">Transferase</keyword>
<comment type="caution">
    <text evidence="12">Lacks conserved residue(s) required for the propagation of feature annotation.</text>
</comment>
<dbReference type="Pfam" id="PF04188">
    <property type="entry name" value="Mannosyl_trans2"/>
    <property type="match status" value="1"/>
</dbReference>
<evidence type="ECO:0000256" key="10">
    <source>
        <dbReference type="ARBA" id="ARBA00022989"/>
    </source>
</evidence>
<keyword evidence="5 12" id="KW-0337">GPI-anchor biosynthesis</keyword>
<keyword evidence="9 12" id="KW-0256">Endoplasmic reticulum</keyword>
<evidence type="ECO:0000256" key="11">
    <source>
        <dbReference type="ARBA" id="ARBA00023136"/>
    </source>
</evidence>